<proteinExistence type="predicted"/>
<dbReference type="AlphaFoldDB" id="W6P8Z2"/>
<sequence>MAIKSGRNFFIYNDTIYYLRLKFEYKINYDLTIQYLQLITVEYRSPTFINRK</sequence>
<accession>W6P8Z2</accession>
<evidence type="ECO:0000313" key="1">
    <source>
        <dbReference type="EMBL" id="CDM04412.1"/>
    </source>
</evidence>
<dbReference type="Proteomes" id="UP000019380">
    <property type="component" value="Unassembled WGS sequence"/>
</dbReference>
<comment type="caution">
    <text evidence="1">The sequence shown here is derived from an EMBL/GenBank/DDBJ whole genome shotgun (WGS) entry which is preliminary data.</text>
</comment>
<reference evidence="1 2" key="1">
    <citation type="submission" date="2013-12" db="EMBL/GenBank/DDBJ databases">
        <title>Improved hybrid genome assemblies of Bacteroides xylanisolvens SD CC 1b and Bacteroides xylanisolvens SD CC 2a using Illumina and 454 Sequencing.</title>
        <authorList>
            <person name="Ramaraj T."/>
            <person name="Sundararajan A."/>
            <person name="Mudge J."/>
            <person name="Schilkey F.D."/>
            <person name="Delvecchio V."/>
            <person name="Donlon M."/>
            <person name="Ziemer C."/>
        </authorList>
    </citation>
    <scope>NUCLEOTIDE SEQUENCE [LARGE SCALE GENOMIC DNA]</scope>
</reference>
<gene>
    <name evidence="1" type="ORF">BN890_19870</name>
</gene>
<name>W6P8Z2_9BACE</name>
<organism evidence="1 2">
    <name type="scientific">Bacteroides xylanisolvens SD CC 1b</name>
    <dbReference type="NCBI Taxonomy" id="702447"/>
    <lineage>
        <taxon>Bacteria</taxon>
        <taxon>Pseudomonadati</taxon>
        <taxon>Bacteroidota</taxon>
        <taxon>Bacteroidia</taxon>
        <taxon>Bacteroidales</taxon>
        <taxon>Bacteroidaceae</taxon>
        <taxon>Bacteroides</taxon>
    </lineage>
</organism>
<dbReference type="EMBL" id="CBXG010000020">
    <property type="protein sequence ID" value="CDM04412.1"/>
    <property type="molecule type" value="Genomic_DNA"/>
</dbReference>
<evidence type="ECO:0000313" key="2">
    <source>
        <dbReference type="Proteomes" id="UP000019380"/>
    </source>
</evidence>
<protein>
    <submittedName>
        <fullName evidence="1">Uncharacterized protein</fullName>
    </submittedName>
</protein>